<dbReference type="EMBL" id="CM008051">
    <property type="protein sequence ID" value="PAN34339.1"/>
    <property type="molecule type" value="Genomic_DNA"/>
</dbReference>
<gene>
    <name evidence="1" type="ORF">PAHAL_6G086200</name>
</gene>
<evidence type="ECO:0000313" key="1">
    <source>
        <dbReference type="EMBL" id="PAN34339.1"/>
    </source>
</evidence>
<organism evidence="1">
    <name type="scientific">Panicum hallii</name>
    <dbReference type="NCBI Taxonomy" id="206008"/>
    <lineage>
        <taxon>Eukaryota</taxon>
        <taxon>Viridiplantae</taxon>
        <taxon>Streptophyta</taxon>
        <taxon>Embryophyta</taxon>
        <taxon>Tracheophyta</taxon>
        <taxon>Spermatophyta</taxon>
        <taxon>Magnoliopsida</taxon>
        <taxon>Liliopsida</taxon>
        <taxon>Poales</taxon>
        <taxon>Poaceae</taxon>
        <taxon>PACMAD clade</taxon>
        <taxon>Panicoideae</taxon>
        <taxon>Panicodae</taxon>
        <taxon>Paniceae</taxon>
        <taxon>Panicinae</taxon>
        <taxon>Panicum</taxon>
        <taxon>Panicum sect. Panicum</taxon>
    </lineage>
</organism>
<dbReference type="Proteomes" id="UP000243499">
    <property type="component" value="Chromosome 6"/>
</dbReference>
<accession>A0A2S3I1C2</accession>
<proteinExistence type="predicted"/>
<dbReference type="AlphaFoldDB" id="A0A2S3I1C2"/>
<name>A0A2S3I1C2_9POAL</name>
<dbReference type="Gramene" id="PAN34339">
    <property type="protein sequence ID" value="PAN34339"/>
    <property type="gene ID" value="PAHAL_6G086200"/>
</dbReference>
<reference evidence="1" key="1">
    <citation type="submission" date="2018-04" db="EMBL/GenBank/DDBJ databases">
        <title>WGS assembly of Panicum hallii.</title>
        <authorList>
            <person name="Lovell J."/>
            <person name="Jenkins J."/>
            <person name="Lowry D."/>
            <person name="Mamidi S."/>
            <person name="Sreedasyam A."/>
            <person name="Weng X."/>
            <person name="Barry K."/>
            <person name="Bonette J."/>
            <person name="Campitelli B."/>
            <person name="Daum C."/>
            <person name="Gordon S."/>
            <person name="Gould B."/>
            <person name="Lipzen A."/>
            <person name="Macqueen A."/>
            <person name="Palacio-Mejia J."/>
            <person name="Plott C."/>
            <person name="Shakirov E."/>
            <person name="Shu S."/>
            <person name="Yoshinaga Y."/>
            <person name="Zane M."/>
            <person name="Rokhsar D."/>
            <person name="Grimwood J."/>
            <person name="Schmutz J."/>
            <person name="Juenger T."/>
        </authorList>
    </citation>
    <scope>NUCLEOTIDE SEQUENCE [LARGE SCALE GENOMIC DNA]</scope>
    <source>
        <strain evidence="1">FIL2</strain>
    </source>
</reference>
<sequence>MLGINASVSDGLAWAPCYTRAERPACVASSPVSWQPVACCFDCRAMRLYGSQGTDDQFLFHGCVCMAVPATQVLQTSTHLYRQS</sequence>
<protein>
    <submittedName>
        <fullName evidence="1">Uncharacterized protein</fullName>
    </submittedName>
</protein>